<dbReference type="PROSITE" id="PS50089">
    <property type="entry name" value="ZF_RING_2"/>
    <property type="match status" value="1"/>
</dbReference>
<evidence type="ECO:0000256" key="2">
    <source>
        <dbReference type="ARBA" id="ARBA00022771"/>
    </source>
</evidence>
<gene>
    <name evidence="6" type="ORF">GIB67_040697</name>
</gene>
<evidence type="ECO:0000313" key="7">
    <source>
        <dbReference type="Proteomes" id="UP000541444"/>
    </source>
</evidence>
<protein>
    <recommendedName>
        <fullName evidence="5">RING-type domain-containing protein</fullName>
    </recommendedName>
</protein>
<keyword evidence="7" id="KW-1185">Reference proteome</keyword>
<comment type="caution">
    <text evidence="6">The sequence shown here is derived from an EMBL/GenBank/DDBJ whole genome shotgun (WGS) entry which is preliminary data.</text>
</comment>
<evidence type="ECO:0000256" key="4">
    <source>
        <dbReference type="PROSITE-ProRule" id="PRU00175"/>
    </source>
</evidence>
<proteinExistence type="predicted"/>
<name>A0A7J7KU97_9MAGN</name>
<dbReference type="OrthoDB" id="4348522at2759"/>
<sequence length="260" mass="29982">MAIAQLFCSVRFEESDEKLEDHCVQPLVSFKVSFKTIHRWIGPSSMTTDEDDDAPIVVLDENNDIPPQIEYFQASVYRLSEPGLCRTPSLSEFLSMMPEDAYKDCKEYIEDSAVNVEAYIRENRPKQTVLFIEFTVLNTFAPCEEQLEEFIFAESMNHEDEIVQLVQEESMEEAENFTPVPALRSAVEALEIVKEFNEGDTEMNMSCIVCLEKFSSGVDIGLRLPCSHIYHKHCIVPWFEEHNICPLCRFELPVELMEIE</sequence>
<dbReference type="GO" id="GO:0008270">
    <property type="term" value="F:zinc ion binding"/>
    <property type="evidence" value="ECO:0007669"/>
    <property type="project" value="UniProtKB-KW"/>
</dbReference>
<evidence type="ECO:0000313" key="6">
    <source>
        <dbReference type="EMBL" id="KAF6133933.1"/>
    </source>
</evidence>
<dbReference type="Proteomes" id="UP000541444">
    <property type="component" value="Unassembled WGS sequence"/>
</dbReference>
<dbReference type="AlphaFoldDB" id="A0A7J7KU97"/>
<dbReference type="GO" id="GO:0005737">
    <property type="term" value="C:cytoplasm"/>
    <property type="evidence" value="ECO:0007669"/>
    <property type="project" value="TreeGrafter"/>
</dbReference>
<dbReference type="CDD" id="cd16454">
    <property type="entry name" value="RING-H2_PA-TM-RING"/>
    <property type="match status" value="1"/>
</dbReference>
<reference evidence="6 7" key="1">
    <citation type="journal article" date="2020" name="IScience">
        <title>Genome Sequencing of the Endangered Kingdonia uniflora (Circaeasteraceae, Ranunculales) Reveals Potential Mechanisms of Evolutionary Specialization.</title>
        <authorList>
            <person name="Sun Y."/>
            <person name="Deng T."/>
            <person name="Zhang A."/>
            <person name="Moore M.J."/>
            <person name="Landis J.B."/>
            <person name="Lin N."/>
            <person name="Zhang H."/>
            <person name="Zhang X."/>
            <person name="Huang J."/>
            <person name="Zhang X."/>
            <person name="Sun H."/>
            <person name="Wang H."/>
        </authorList>
    </citation>
    <scope>NUCLEOTIDE SEQUENCE [LARGE SCALE GENOMIC DNA]</scope>
    <source>
        <strain evidence="6">TB1705</strain>
        <tissue evidence="6">Leaf</tissue>
    </source>
</reference>
<dbReference type="InterPro" id="IPR013083">
    <property type="entry name" value="Znf_RING/FYVE/PHD"/>
</dbReference>
<dbReference type="InterPro" id="IPR001841">
    <property type="entry name" value="Znf_RING"/>
</dbReference>
<dbReference type="PANTHER" id="PTHR15710">
    <property type="entry name" value="E3 UBIQUITIN-PROTEIN LIGASE PRAJA"/>
    <property type="match status" value="1"/>
</dbReference>
<dbReference type="SMART" id="SM00184">
    <property type="entry name" value="RING"/>
    <property type="match status" value="1"/>
</dbReference>
<dbReference type="GO" id="GO:0061630">
    <property type="term" value="F:ubiquitin protein ligase activity"/>
    <property type="evidence" value="ECO:0007669"/>
    <property type="project" value="TreeGrafter"/>
</dbReference>
<dbReference type="Gene3D" id="3.30.40.10">
    <property type="entry name" value="Zinc/RING finger domain, C3HC4 (zinc finger)"/>
    <property type="match status" value="1"/>
</dbReference>
<dbReference type="SUPFAM" id="SSF57850">
    <property type="entry name" value="RING/U-box"/>
    <property type="match status" value="1"/>
</dbReference>
<evidence type="ECO:0000256" key="3">
    <source>
        <dbReference type="ARBA" id="ARBA00022833"/>
    </source>
</evidence>
<keyword evidence="1" id="KW-0479">Metal-binding</keyword>
<dbReference type="PANTHER" id="PTHR15710:SF217">
    <property type="entry name" value="E3 UBIQUITIN-PROTEIN LIGASE RDUF2"/>
    <property type="match status" value="1"/>
</dbReference>
<keyword evidence="2 4" id="KW-0863">Zinc-finger</keyword>
<organism evidence="6 7">
    <name type="scientific">Kingdonia uniflora</name>
    <dbReference type="NCBI Taxonomy" id="39325"/>
    <lineage>
        <taxon>Eukaryota</taxon>
        <taxon>Viridiplantae</taxon>
        <taxon>Streptophyta</taxon>
        <taxon>Embryophyta</taxon>
        <taxon>Tracheophyta</taxon>
        <taxon>Spermatophyta</taxon>
        <taxon>Magnoliopsida</taxon>
        <taxon>Ranunculales</taxon>
        <taxon>Circaeasteraceae</taxon>
        <taxon>Kingdonia</taxon>
    </lineage>
</organism>
<dbReference type="Pfam" id="PF13639">
    <property type="entry name" value="zf-RING_2"/>
    <property type="match status" value="1"/>
</dbReference>
<evidence type="ECO:0000256" key="1">
    <source>
        <dbReference type="ARBA" id="ARBA00022723"/>
    </source>
</evidence>
<feature type="domain" description="RING-type" evidence="5">
    <location>
        <begin position="207"/>
        <end position="249"/>
    </location>
</feature>
<keyword evidence="3" id="KW-0862">Zinc</keyword>
<accession>A0A7J7KU97</accession>
<dbReference type="EMBL" id="JACGCM010002894">
    <property type="protein sequence ID" value="KAF6133933.1"/>
    <property type="molecule type" value="Genomic_DNA"/>
</dbReference>
<evidence type="ECO:0000259" key="5">
    <source>
        <dbReference type="PROSITE" id="PS50089"/>
    </source>
</evidence>
<dbReference type="GO" id="GO:0016567">
    <property type="term" value="P:protein ubiquitination"/>
    <property type="evidence" value="ECO:0007669"/>
    <property type="project" value="TreeGrafter"/>
</dbReference>